<keyword evidence="5" id="KW-0378">Hydrolase</keyword>
<dbReference type="InterPro" id="IPR008753">
    <property type="entry name" value="Peptidase_M13_N"/>
</dbReference>
<keyword evidence="8" id="KW-0732">Signal</keyword>
<gene>
    <name evidence="11" type="ORF">SAMN04487901_11241</name>
</gene>
<dbReference type="InterPro" id="IPR000718">
    <property type="entry name" value="Peptidase_M13"/>
</dbReference>
<dbReference type="Pfam" id="PF05649">
    <property type="entry name" value="Peptidase_M13_N"/>
    <property type="match status" value="1"/>
</dbReference>
<feature type="domain" description="Peptidase M13 C-terminal" evidence="9">
    <location>
        <begin position="481"/>
        <end position="679"/>
    </location>
</feature>
<sequence>MKKISYLMAMAIVVLGFTACTDDDTTQQGLQTSGIDLSNLDTSVRPGDDFYQYACGGWMKNNPLPAAYSRYGNFEKLSEDNQARLKTILDDLQTAHFAEGSTEQKLADLYRMGMDSQRRNQQGVEPLMGIIGQMEQATTVEQLFQIQLQLVPENLYAFFYTYFSADPKNATQNILKVKQGGIGMGQKEYYLNTDAATTDIREAYKQTIAKMFQHFGFTEQQASQKMENVMHIETELAKVSRSQTELRDPEANYNKMSLAQFNAAYPHIQLEKLMRAIDVPSAYIQELVVEQPDFFAGADQLLAAMTADEYRDYMEWTEIKDYAQCLDDTAEAIYFDFFGRVLTGRQQDYPLWQRVSSQMDGLMGEAIGKLFVEKYFPAAAKERMLELVSNLQVALAQRIDAQDWMSAATKAAAKEKLAAFIVKVGYPDKWTDMSALHIDNSKSYAENVMLCKRYWNAENVRRKAGKPVDPTVWQLTPQTVNAYYNPTTNEICFPAGILQPPFFDLEADDAVNYGAIGVVIGHEMTHGFDDQGRLYDKDGNLRDWWTPEDAAKFREKADMYADFFDAIEVLPGLHANGRMTLGENLADHGGLQVAWTAYKNAVKTLPAIDGFTADQRFFLSYANVWAQNITDAGLRHLTVIDVHSQGRWRINGALPHIDAWYEAFGIKEDDKLFIPKEKRLQLW</sequence>
<dbReference type="PROSITE" id="PS51885">
    <property type="entry name" value="NEPRILYSIN"/>
    <property type="match status" value="1"/>
</dbReference>
<reference evidence="12" key="1">
    <citation type="submission" date="2016-10" db="EMBL/GenBank/DDBJ databases">
        <authorList>
            <person name="Varghese N."/>
            <person name="Submissions S."/>
        </authorList>
    </citation>
    <scope>NUCLEOTIDE SEQUENCE [LARGE SCALE GENOMIC DNA]</scope>
    <source>
        <strain evidence="12">BP1-148</strain>
    </source>
</reference>
<dbReference type="Gene3D" id="3.40.390.10">
    <property type="entry name" value="Collagenase (Catalytic Domain)"/>
    <property type="match status" value="1"/>
</dbReference>
<dbReference type="CDD" id="cd08662">
    <property type="entry name" value="M13"/>
    <property type="match status" value="1"/>
</dbReference>
<keyword evidence="3" id="KW-0645">Protease</keyword>
<dbReference type="GO" id="GO:0016485">
    <property type="term" value="P:protein processing"/>
    <property type="evidence" value="ECO:0007669"/>
    <property type="project" value="TreeGrafter"/>
</dbReference>
<proteinExistence type="inferred from homology"/>
<evidence type="ECO:0000256" key="8">
    <source>
        <dbReference type="SAM" id="SignalP"/>
    </source>
</evidence>
<dbReference type="PANTHER" id="PTHR11733:SF167">
    <property type="entry name" value="FI17812P1-RELATED"/>
    <property type="match status" value="1"/>
</dbReference>
<evidence type="ECO:0000256" key="7">
    <source>
        <dbReference type="ARBA" id="ARBA00023049"/>
    </source>
</evidence>
<name>A0A1G7Y1W0_9BACT</name>
<evidence type="ECO:0000259" key="9">
    <source>
        <dbReference type="Pfam" id="PF01431"/>
    </source>
</evidence>
<dbReference type="Gene3D" id="1.10.1380.10">
    <property type="entry name" value="Neutral endopeptidase , domain2"/>
    <property type="match status" value="1"/>
</dbReference>
<evidence type="ECO:0000259" key="10">
    <source>
        <dbReference type="Pfam" id="PF05649"/>
    </source>
</evidence>
<dbReference type="PRINTS" id="PR00786">
    <property type="entry name" value="NEPRILYSIN"/>
</dbReference>
<keyword evidence="4" id="KW-0479">Metal-binding</keyword>
<dbReference type="PANTHER" id="PTHR11733">
    <property type="entry name" value="ZINC METALLOPROTEASE FAMILY M13 NEPRILYSIN-RELATED"/>
    <property type="match status" value="1"/>
</dbReference>
<evidence type="ECO:0000256" key="3">
    <source>
        <dbReference type="ARBA" id="ARBA00022670"/>
    </source>
</evidence>
<dbReference type="AlphaFoldDB" id="A0A1G7Y1W0"/>
<organism evidence="11 12">
    <name type="scientific">Prevotella communis</name>
    <dbReference type="NCBI Taxonomy" id="2913614"/>
    <lineage>
        <taxon>Bacteria</taxon>
        <taxon>Pseudomonadati</taxon>
        <taxon>Bacteroidota</taxon>
        <taxon>Bacteroidia</taxon>
        <taxon>Bacteroidales</taxon>
        <taxon>Prevotellaceae</taxon>
        <taxon>Prevotella</taxon>
    </lineage>
</organism>
<keyword evidence="6" id="KW-0862">Zinc</keyword>
<dbReference type="RefSeq" id="WP_091818304.1">
    <property type="nucleotide sequence ID" value="NZ_FNCQ01000012.1"/>
</dbReference>
<feature type="domain" description="Peptidase M13 N-terminal" evidence="10">
    <location>
        <begin position="46"/>
        <end position="427"/>
    </location>
</feature>
<evidence type="ECO:0000313" key="11">
    <source>
        <dbReference type="EMBL" id="SDG90438.1"/>
    </source>
</evidence>
<dbReference type="InterPro" id="IPR042089">
    <property type="entry name" value="Peptidase_M13_dom_2"/>
</dbReference>
<comment type="similarity">
    <text evidence="2">Belongs to the peptidase M13 family.</text>
</comment>
<dbReference type="SUPFAM" id="SSF55486">
    <property type="entry name" value="Metalloproteases ('zincins'), catalytic domain"/>
    <property type="match status" value="1"/>
</dbReference>
<dbReference type="Proteomes" id="UP000198779">
    <property type="component" value="Unassembled WGS sequence"/>
</dbReference>
<evidence type="ECO:0000256" key="6">
    <source>
        <dbReference type="ARBA" id="ARBA00022833"/>
    </source>
</evidence>
<dbReference type="GO" id="GO:0004222">
    <property type="term" value="F:metalloendopeptidase activity"/>
    <property type="evidence" value="ECO:0007669"/>
    <property type="project" value="InterPro"/>
</dbReference>
<dbReference type="EMBL" id="FNCQ01000012">
    <property type="protein sequence ID" value="SDG90438.1"/>
    <property type="molecule type" value="Genomic_DNA"/>
</dbReference>
<dbReference type="GO" id="GO:0005886">
    <property type="term" value="C:plasma membrane"/>
    <property type="evidence" value="ECO:0007669"/>
    <property type="project" value="TreeGrafter"/>
</dbReference>
<evidence type="ECO:0000256" key="5">
    <source>
        <dbReference type="ARBA" id="ARBA00022801"/>
    </source>
</evidence>
<dbReference type="InterPro" id="IPR018497">
    <property type="entry name" value="Peptidase_M13_C"/>
</dbReference>
<evidence type="ECO:0000256" key="2">
    <source>
        <dbReference type="ARBA" id="ARBA00007357"/>
    </source>
</evidence>
<keyword evidence="12" id="KW-1185">Reference proteome</keyword>
<keyword evidence="7" id="KW-0482">Metalloprotease</keyword>
<feature type="chain" id="PRO_5011660900" evidence="8">
    <location>
        <begin position="22"/>
        <end position="683"/>
    </location>
</feature>
<dbReference type="PROSITE" id="PS51257">
    <property type="entry name" value="PROKAR_LIPOPROTEIN"/>
    <property type="match status" value="1"/>
</dbReference>
<feature type="signal peptide" evidence="8">
    <location>
        <begin position="1"/>
        <end position="21"/>
    </location>
</feature>
<dbReference type="STRING" id="645274.SAMN04487901_11241"/>
<evidence type="ECO:0000313" key="12">
    <source>
        <dbReference type="Proteomes" id="UP000198779"/>
    </source>
</evidence>
<comment type="cofactor">
    <cofactor evidence="1">
        <name>Zn(2+)</name>
        <dbReference type="ChEBI" id="CHEBI:29105"/>
    </cofactor>
</comment>
<dbReference type="Pfam" id="PF01431">
    <property type="entry name" value="Peptidase_M13"/>
    <property type="match status" value="1"/>
</dbReference>
<evidence type="ECO:0000256" key="4">
    <source>
        <dbReference type="ARBA" id="ARBA00022723"/>
    </source>
</evidence>
<accession>A0A1G7Y1W0</accession>
<protein>
    <submittedName>
        <fullName evidence="11">Putative endopeptidase</fullName>
    </submittedName>
</protein>
<dbReference type="InterPro" id="IPR024079">
    <property type="entry name" value="MetalloPept_cat_dom_sf"/>
</dbReference>
<evidence type="ECO:0000256" key="1">
    <source>
        <dbReference type="ARBA" id="ARBA00001947"/>
    </source>
</evidence>
<dbReference type="GO" id="GO:0046872">
    <property type="term" value="F:metal ion binding"/>
    <property type="evidence" value="ECO:0007669"/>
    <property type="project" value="UniProtKB-KW"/>
</dbReference>